<dbReference type="EMBL" id="JAQQLF010000016">
    <property type="protein sequence ID" value="MDC7718164.1"/>
    <property type="molecule type" value="Genomic_DNA"/>
</dbReference>
<feature type="chain" id="PRO_5045407422" description="Peptidoglycan-associated lipoprotein" evidence="8">
    <location>
        <begin position="20"/>
        <end position="180"/>
    </location>
</feature>
<organism evidence="10 11">
    <name type="scientific">Vogesella aquatica</name>
    <dbReference type="NCBI Taxonomy" id="2984206"/>
    <lineage>
        <taxon>Bacteria</taxon>
        <taxon>Pseudomonadati</taxon>
        <taxon>Pseudomonadota</taxon>
        <taxon>Betaproteobacteria</taxon>
        <taxon>Neisseriales</taxon>
        <taxon>Chromobacteriaceae</taxon>
        <taxon>Vogesella</taxon>
    </lineage>
</organism>
<evidence type="ECO:0000256" key="6">
    <source>
        <dbReference type="HAMAP-Rule" id="MF_02204"/>
    </source>
</evidence>
<evidence type="ECO:0000256" key="7">
    <source>
        <dbReference type="SAM" id="MobiDB-lite"/>
    </source>
</evidence>
<comment type="subunit">
    <text evidence="6">The Tol-Pal system is composed of five core proteins: the inner membrane proteins TolA, TolQ and TolR, the periplasmic protein TolB and the outer membrane protein Pal. They form a network linking the inner and outer membranes and the peptidoglycan layer.</text>
</comment>
<keyword evidence="4 6" id="KW-0998">Cell outer membrane</keyword>
<evidence type="ECO:0000256" key="1">
    <source>
        <dbReference type="ARBA" id="ARBA00022729"/>
    </source>
</evidence>
<protein>
    <recommendedName>
        <fullName evidence="6">Peptidoglycan-associated lipoprotein</fullName>
        <shortName evidence="6">PAL</shortName>
    </recommendedName>
</protein>
<dbReference type="InterPro" id="IPR036737">
    <property type="entry name" value="OmpA-like_sf"/>
</dbReference>
<keyword evidence="6" id="KW-0132">Cell division</keyword>
<dbReference type="Pfam" id="PF00691">
    <property type="entry name" value="OmpA"/>
    <property type="match status" value="1"/>
</dbReference>
<dbReference type="CDD" id="cd07185">
    <property type="entry name" value="OmpA_C-like"/>
    <property type="match status" value="1"/>
</dbReference>
<evidence type="ECO:0000313" key="10">
    <source>
        <dbReference type="EMBL" id="MDC7718164.1"/>
    </source>
</evidence>
<dbReference type="InterPro" id="IPR006690">
    <property type="entry name" value="OMPA-like_CS"/>
</dbReference>
<evidence type="ECO:0000256" key="2">
    <source>
        <dbReference type="ARBA" id="ARBA00023136"/>
    </source>
</evidence>
<accession>A0ABT5J019</accession>
<feature type="signal peptide" evidence="8">
    <location>
        <begin position="1"/>
        <end position="19"/>
    </location>
</feature>
<proteinExistence type="inferred from homology"/>
<dbReference type="RefSeq" id="WP_272752432.1">
    <property type="nucleotide sequence ID" value="NZ_JAQQLF010000016.1"/>
</dbReference>
<name>A0ABT5J019_9NEIS</name>
<dbReference type="InterPro" id="IPR039001">
    <property type="entry name" value="Pal"/>
</dbReference>
<evidence type="ECO:0000259" key="9">
    <source>
        <dbReference type="PROSITE" id="PS51123"/>
    </source>
</evidence>
<comment type="caution">
    <text evidence="10">The sequence shown here is derived from an EMBL/GenBank/DDBJ whole genome shotgun (WGS) entry which is preliminary data.</text>
</comment>
<reference evidence="10 11" key="1">
    <citation type="submission" date="2023-01" db="EMBL/GenBank/DDBJ databases">
        <title>Novel species of the genus Vogesella isolated from rivers.</title>
        <authorList>
            <person name="Lu H."/>
        </authorList>
    </citation>
    <scope>NUCLEOTIDE SEQUENCE [LARGE SCALE GENOMIC DNA]</scope>
    <source>
        <strain evidence="10 11">DC21W</strain>
    </source>
</reference>
<evidence type="ECO:0000313" key="11">
    <source>
        <dbReference type="Proteomes" id="UP001219956"/>
    </source>
</evidence>
<keyword evidence="6" id="KW-0131">Cell cycle</keyword>
<feature type="compositionally biased region" description="Basic and acidic residues" evidence="7">
    <location>
        <begin position="166"/>
        <end position="180"/>
    </location>
</feature>
<keyword evidence="1 6" id="KW-0732">Signal</keyword>
<comment type="similarity">
    <text evidence="6">Belongs to the Pal lipoprotein family.</text>
</comment>
<dbReference type="InterPro" id="IPR050330">
    <property type="entry name" value="Bact_OuterMem_StrucFunc"/>
</dbReference>
<dbReference type="HAMAP" id="MF_02204">
    <property type="entry name" value="Pal"/>
    <property type="match status" value="1"/>
</dbReference>
<dbReference type="PANTHER" id="PTHR30329">
    <property type="entry name" value="STATOR ELEMENT OF FLAGELLAR MOTOR COMPLEX"/>
    <property type="match status" value="1"/>
</dbReference>
<dbReference type="PROSITE" id="PS51123">
    <property type="entry name" value="OMPA_2"/>
    <property type="match status" value="1"/>
</dbReference>
<keyword evidence="2 6" id="KW-0472">Membrane</keyword>
<dbReference type="Gene3D" id="3.30.1330.60">
    <property type="entry name" value="OmpA-like domain"/>
    <property type="match status" value="1"/>
</dbReference>
<dbReference type="InterPro" id="IPR006665">
    <property type="entry name" value="OmpA-like"/>
</dbReference>
<feature type="domain" description="OmpA-like" evidence="9">
    <location>
        <begin position="67"/>
        <end position="180"/>
    </location>
</feature>
<keyword evidence="11" id="KW-1185">Reference proteome</keyword>
<gene>
    <name evidence="6" type="primary">pal</name>
    <name evidence="10" type="ORF">PQU95_13170</name>
</gene>
<dbReference type="PRINTS" id="PR01021">
    <property type="entry name" value="OMPADOMAIN"/>
</dbReference>
<comment type="subcellular location">
    <subcellularLocation>
        <location evidence="6">Cell outer membrane</location>
        <topology evidence="6">Lipid-anchor</topology>
    </subcellularLocation>
</comment>
<evidence type="ECO:0000256" key="3">
    <source>
        <dbReference type="ARBA" id="ARBA00023139"/>
    </source>
</evidence>
<keyword evidence="3 6" id="KW-0564">Palmitate</keyword>
<dbReference type="PROSITE" id="PS01068">
    <property type="entry name" value="OMPA_1"/>
    <property type="match status" value="1"/>
</dbReference>
<evidence type="ECO:0000256" key="5">
    <source>
        <dbReference type="ARBA" id="ARBA00023288"/>
    </source>
</evidence>
<dbReference type="PANTHER" id="PTHR30329:SF21">
    <property type="entry name" value="LIPOPROTEIN YIAD-RELATED"/>
    <property type="match status" value="1"/>
</dbReference>
<dbReference type="PROSITE" id="PS51257">
    <property type="entry name" value="PROKAR_LIPOPROTEIN"/>
    <property type="match status" value="1"/>
</dbReference>
<sequence>MKVLPFVVAAAAVLLSACASTGNPADSANAGNAAIVSGNGASTAGGGGSSLNPAQPLPQVDAAGAEAAAYAGVNGKSVFFDFDQSAIKDEYKGVVEAHAAYLGKYKGHVLVQGNTDVRGSREYNLALGQRRAESVKQSLEVLGVKPDQVEAVSFGMEKPQASGNTDGDHAQNRRADFVYQ</sequence>
<dbReference type="InterPro" id="IPR006664">
    <property type="entry name" value="OMP_bac"/>
</dbReference>
<comment type="function">
    <text evidence="6">Part of the Tol-Pal system, which plays a role in outer membrane invagination during cell division and is important for maintaining outer membrane integrity.</text>
</comment>
<evidence type="ECO:0000256" key="4">
    <source>
        <dbReference type="ARBA" id="ARBA00023237"/>
    </source>
</evidence>
<keyword evidence="5 6" id="KW-0449">Lipoprotein</keyword>
<dbReference type="SUPFAM" id="SSF103088">
    <property type="entry name" value="OmpA-like"/>
    <property type="match status" value="1"/>
</dbReference>
<feature type="region of interest" description="Disordered" evidence="7">
    <location>
        <begin position="158"/>
        <end position="180"/>
    </location>
</feature>
<dbReference type="Proteomes" id="UP001219956">
    <property type="component" value="Unassembled WGS sequence"/>
</dbReference>
<evidence type="ECO:0000256" key="8">
    <source>
        <dbReference type="SAM" id="SignalP"/>
    </source>
</evidence>